<evidence type="ECO:0000256" key="3">
    <source>
        <dbReference type="ARBA" id="ARBA00023163"/>
    </source>
</evidence>
<comment type="caution">
    <text evidence="5">The sequence shown here is derived from an EMBL/GenBank/DDBJ whole genome shotgun (WGS) entry which is preliminary data.</text>
</comment>
<keyword evidence="3" id="KW-0804">Transcription</keyword>
<organism evidence="5 6">
    <name type="scientific">Dyadobacter fermentans</name>
    <dbReference type="NCBI Taxonomy" id="94254"/>
    <lineage>
        <taxon>Bacteria</taxon>
        <taxon>Pseudomonadati</taxon>
        <taxon>Bacteroidota</taxon>
        <taxon>Cytophagia</taxon>
        <taxon>Cytophagales</taxon>
        <taxon>Spirosomataceae</taxon>
        <taxon>Dyadobacter</taxon>
    </lineage>
</organism>
<evidence type="ECO:0000313" key="5">
    <source>
        <dbReference type="EMBL" id="MDR6804881.1"/>
    </source>
</evidence>
<keyword evidence="2" id="KW-0238">DNA-binding</keyword>
<keyword evidence="6" id="KW-1185">Reference proteome</keyword>
<keyword evidence="1" id="KW-0805">Transcription regulation</keyword>
<evidence type="ECO:0000313" key="6">
    <source>
        <dbReference type="Proteomes" id="UP001264980"/>
    </source>
</evidence>
<accession>A0ABU1QUQ0</accession>
<proteinExistence type="predicted"/>
<name>A0ABU1QUQ0_9BACT</name>
<dbReference type="PANTHER" id="PTHR43280">
    <property type="entry name" value="ARAC-FAMILY TRANSCRIPTIONAL REGULATOR"/>
    <property type="match status" value="1"/>
</dbReference>
<protein>
    <submittedName>
        <fullName evidence="5">AraC-like DNA-binding protein</fullName>
    </submittedName>
</protein>
<dbReference type="RefSeq" id="WP_309982147.1">
    <property type="nucleotide sequence ID" value="NZ_JAVDTI010000002.1"/>
</dbReference>
<evidence type="ECO:0000256" key="1">
    <source>
        <dbReference type="ARBA" id="ARBA00023015"/>
    </source>
</evidence>
<evidence type="ECO:0000256" key="2">
    <source>
        <dbReference type="ARBA" id="ARBA00023125"/>
    </source>
</evidence>
<dbReference type="SUPFAM" id="SSF51182">
    <property type="entry name" value="RmlC-like cupins"/>
    <property type="match status" value="1"/>
</dbReference>
<dbReference type="PROSITE" id="PS01124">
    <property type="entry name" value="HTH_ARAC_FAMILY_2"/>
    <property type="match status" value="1"/>
</dbReference>
<dbReference type="InterPro" id="IPR018060">
    <property type="entry name" value="HTH_AraC"/>
</dbReference>
<sequence length="288" mass="33229">MKPQLLRVPNAQAHSFSVRQDKMTNINNRWHYHPEVELIHFHRGSGTQFVGDNIKRFLAGDIVLVGSLLPHYWRFDAPSEVEDVSGNVVSTVIHFMPDFWGEKFLDLSENKPVRLVLEKAGRGLLLTGRLKDEVRQQIACLDHAEGPDRIMTLMKILYTIYRSDEAVMLSSIGYQSVLLDSENDRINDIYEYTLNNFHKKIYLEHVAGIAGLVPNSFCRYFKSRTGKTYLQFLTEIRVGNACKLLMDDNINLKEVCYESGFANFSCFHRRFKEITGQSPHHYRITVAN</sequence>
<dbReference type="InterPro" id="IPR018062">
    <property type="entry name" value="HTH_AraC-typ_CS"/>
</dbReference>
<dbReference type="Gene3D" id="1.10.10.60">
    <property type="entry name" value="Homeodomain-like"/>
    <property type="match status" value="2"/>
</dbReference>
<reference evidence="5 6" key="1">
    <citation type="submission" date="2023-07" db="EMBL/GenBank/DDBJ databases">
        <title>Sorghum-associated microbial communities from plants grown in Nebraska, USA.</title>
        <authorList>
            <person name="Schachtman D."/>
        </authorList>
    </citation>
    <scope>NUCLEOTIDE SEQUENCE [LARGE SCALE GENOMIC DNA]</scope>
    <source>
        <strain evidence="5 6">BE57</strain>
    </source>
</reference>
<evidence type="ECO:0000259" key="4">
    <source>
        <dbReference type="PROSITE" id="PS01124"/>
    </source>
</evidence>
<dbReference type="SUPFAM" id="SSF46689">
    <property type="entry name" value="Homeodomain-like"/>
    <property type="match status" value="2"/>
</dbReference>
<dbReference type="InterPro" id="IPR014710">
    <property type="entry name" value="RmlC-like_jellyroll"/>
</dbReference>
<dbReference type="InterPro" id="IPR011051">
    <property type="entry name" value="RmlC_Cupin_sf"/>
</dbReference>
<dbReference type="Gene3D" id="2.60.120.10">
    <property type="entry name" value="Jelly Rolls"/>
    <property type="match status" value="1"/>
</dbReference>
<dbReference type="Pfam" id="PF12833">
    <property type="entry name" value="HTH_18"/>
    <property type="match status" value="1"/>
</dbReference>
<dbReference type="InterPro" id="IPR009057">
    <property type="entry name" value="Homeodomain-like_sf"/>
</dbReference>
<feature type="domain" description="HTH araC/xylS-type" evidence="4">
    <location>
        <begin position="187"/>
        <end position="285"/>
    </location>
</feature>
<dbReference type="PROSITE" id="PS00041">
    <property type="entry name" value="HTH_ARAC_FAMILY_1"/>
    <property type="match status" value="1"/>
</dbReference>
<dbReference type="EMBL" id="JAVDTI010000002">
    <property type="protein sequence ID" value="MDR6804881.1"/>
    <property type="molecule type" value="Genomic_DNA"/>
</dbReference>
<gene>
    <name evidence="5" type="ORF">J2W84_001927</name>
</gene>
<dbReference type="PANTHER" id="PTHR43280:SF27">
    <property type="entry name" value="TRANSCRIPTIONAL REGULATOR MTLR"/>
    <property type="match status" value="1"/>
</dbReference>
<dbReference type="SMART" id="SM00342">
    <property type="entry name" value="HTH_ARAC"/>
    <property type="match status" value="1"/>
</dbReference>
<dbReference type="Proteomes" id="UP001264980">
    <property type="component" value="Unassembled WGS sequence"/>
</dbReference>